<dbReference type="EMBL" id="JACOGG010000010">
    <property type="protein sequence ID" value="MBC3935808.1"/>
    <property type="molecule type" value="Genomic_DNA"/>
</dbReference>
<organism evidence="3 4">
    <name type="scientific">Undibacterium rugosum</name>
    <dbReference type="NCBI Taxonomy" id="2762291"/>
    <lineage>
        <taxon>Bacteria</taxon>
        <taxon>Pseudomonadati</taxon>
        <taxon>Pseudomonadota</taxon>
        <taxon>Betaproteobacteria</taxon>
        <taxon>Burkholderiales</taxon>
        <taxon>Oxalobacteraceae</taxon>
        <taxon>Undibacterium</taxon>
    </lineage>
</organism>
<dbReference type="Proteomes" id="UP000612361">
    <property type="component" value="Unassembled WGS sequence"/>
</dbReference>
<accession>A0A923KZC5</accession>
<dbReference type="InterPro" id="IPR003491">
    <property type="entry name" value="REP-like_C"/>
</dbReference>
<keyword evidence="4" id="KW-1185">Reference proteome</keyword>
<name>A0A923KZC5_9BURK</name>
<dbReference type="AlphaFoldDB" id="A0A923KZC5"/>
<gene>
    <name evidence="3" type="ORF">H8K47_10595</name>
</gene>
<dbReference type="Pfam" id="PF02486">
    <property type="entry name" value="Rep_trans"/>
    <property type="match status" value="1"/>
</dbReference>
<feature type="region of interest" description="Disordered" evidence="1">
    <location>
        <begin position="27"/>
        <end position="46"/>
    </location>
</feature>
<evidence type="ECO:0000313" key="3">
    <source>
        <dbReference type="EMBL" id="MBC3935808.1"/>
    </source>
</evidence>
<reference evidence="3" key="1">
    <citation type="submission" date="2020-08" db="EMBL/GenBank/DDBJ databases">
        <title>Novel species isolated from subtropical streams in China.</title>
        <authorList>
            <person name="Lu H."/>
        </authorList>
    </citation>
    <scope>NUCLEOTIDE SEQUENCE</scope>
    <source>
        <strain evidence="3">CY7W</strain>
    </source>
</reference>
<evidence type="ECO:0000313" key="4">
    <source>
        <dbReference type="Proteomes" id="UP000612361"/>
    </source>
</evidence>
<sequence length="422" mass="47061">MTMTKDLKPSLPHQALSGSACALAHSDAQGAGVSPQSNSPVTAPINNMGENVAETVEQQVLKGRRILTTLAKKPAHKRLAIIDWLNITVHEDTWLKTAGRGLICTDDFIVEASRQLEKIFGYGITAKRDYGMNFYREAWVLGEEMGHVCFGGQRETMLITLTGTGCMNAAKGWEIRLYDFLSKTAVRPNISRIDLAHDDLQGAYISVDWAADRWAGRGFNSAKGGRLVNIERLGNWDAPTGAGRTLTLGIRDAGKFCRFYEKGKQLGDPNSPWCRAEVEFKSSDRIIPLDILLEPSAYFAGAYPCFSEFFDQEHAQRLELKTKTAEISIDAAVRVVKHQFGKYNSFFRQFFGDADWLEKACSDDRSAVPKRLKPVMAGMGKSMEYIHEIVISKVFDVDTDFLPALDNRQSCSKREYLAHSRG</sequence>
<comment type="caution">
    <text evidence="3">The sequence shown here is derived from an EMBL/GenBank/DDBJ whole genome shotgun (WGS) entry which is preliminary data.</text>
</comment>
<protein>
    <submittedName>
        <fullName evidence="3">Replication initiation factor domain-containing protein</fullName>
    </submittedName>
</protein>
<evidence type="ECO:0000259" key="2">
    <source>
        <dbReference type="Pfam" id="PF02486"/>
    </source>
</evidence>
<dbReference type="PROSITE" id="PS51257">
    <property type="entry name" value="PROKAR_LIPOPROTEIN"/>
    <property type="match status" value="1"/>
</dbReference>
<feature type="domain" description="Replication initiation protein-like C-terminal" evidence="2">
    <location>
        <begin position="188"/>
        <end position="358"/>
    </location>
</feature>
<dbReference type="GO" id="GO:0003743">
    <property type="term" value="F:translation initiation factor activity"/>
    <property type="evidence" value="ECO:0007669"/>
    <property type="project" value="UniProtKB-KW"/>
</dbReference>
<feature type="compositionally biased region" description="Polar residues" evidence="1">
    <location>
        <begin position="34"/>
        <end position="46"/>
    </location>
</feature>
<keyword evidence="3" id="KW-0648">Protein biosynthesis</keyword>
<keyword evidence="3" id="KW-0396">Initiation factor</keyword>
<proteinExistence type="predicted"/>
<dbReference type="RefSeq" id="WP_186881379.1">
    <property type="nucleotide sequence ID" value="NZ_JACOGG010000010.1"/>
</dbReference>
<evidence type="ECO:0000256" key="1">
    <source>
        <dbReference type="SAM" id="MobiDB-lite"/>
    </source>
</evidence>